<dbReference type="Pfam" id="PF06271">
    <property type="entry name" value="RDD"/>
    <property type="match status" value="1"/>
</dbReference>
<feature type="compositionally biased region" description="Pro residues" evidence="6">
    <location>
        <begin position="1"/>
        <end position="10"/>
    </location>
</feature>
<dbReference type="AlphaFoldDB" id="A0A420XVW7"/>
<comment type="caution">
    <text evidence="9">The sequence shown here is derived from an EMBL/GenBank/DDBJ whole genome shotgun (WGS) entry which is preliminary data.</text>
</comment>
<protein>
    <submittedName>
        <fullName evidence="9">Putative RDD family membrane protein YckC</fullName>
    </submittedName>
</protein>
<dbReference type="EMBL" id="RBWV01000001">
    <property type="protein sequence ID" value="RKS84252.1"/>
    <property type="molecule type" value="Genomic_DNA"/>
</dbReference>
<evidence type="ECO:0000313" key="9">
    <source>
        <dbReference type="EMBL" id="RKS84252.1"/>
    </source>
</evidence>
<keyword evidence="2" id="KW-1003">Cell membrane</keyword>
<sequence length="252" mass="26754">MSSELPPPPDSSGSAPEPEPPAYGSSTGPSFEKPAAEPPAPSAPSYGQPQYGAPQGEQPQFGAPAYGQPQGEQQPYGQPQYGAPAYGQPQYGQQQYGAPAYGQPAYGQQYGQPAGYGTPPYANWGQRAGAFVVDFLVGFVPFVVLVAVGTAIGHGVGGLLVFVAWLGYVAYGIWNFVFQQGTTGQTVGKRMLGIKLVREQDGAVVGPLMSFVRQIAHFVDSVICYIGFLFPLWDSKRQTLADKIMQTLVITV</sequence>
<evidence type="ECO:0000256" key="4">
    <source>
        <dbReference type="ARBA" id="ARBA00022989"/>
    </source>
</evidence>
<evidence type="ECO:0000256" key="2">
    <source>
        <dbReference type="ARBA" id="ARBA00022475"/>
    </source>
</evidence>
<feature type="transmembrane region" description="Helical" evidence="7">
    <location>
        <begin position="215"/>
        <end position="233"/>
    </location>
</feature>
<name>A0A420XVW7_9ACTN</name>
<evidence type="ECO:0000256" key="5">
    <source>
        <dbReference type="ARBA" id="ARBA00023136"/>
    </source>
</evidence>
<keyword evidence="5 7" id="KW-0472">Membrane</keyword>
<accession>A0A420XVW7</accession>
<gene>
    <name evidence="9" type="ORF">CLV35_0069</name>
</gene>
<dbReference type="OrthoDB" id="9793824at2"/>
<feature type="transmembrane region" description="Helical" evidence="7">
    <location>
        <begin position="155"/>
        <end position="174"/>
    </location>
</feature>
<organism evidence="9 10">
    <name type="scientific">Motilibacter peucedani</name>
    <dbReference type="NCBI Taxonomy" id="598650"/>
    <lineage>
        <taxon>Bacteria</taxon>
        <taxon>Bacillati</taxon>
        <taxon>Actinomycetota</taxon>
        <taxon>Actinomycetes</taxon>
        <taxon>Motilibacterales</taxon>
        <taxon>Motilibacteraceae</taxon>
        <taxon>Motilibacter</taxon>
    </lineage>
</organism>
<comment type="subcellular location">
    <subcellularLocation>
        <location evidence="1">Cell membrane</location>
        <topology evidence="1">Multi-pass membrane protein</topology>
    </subcellularLocation>
</comment>
<evidence type="ECO:0000256" key="1">
    <source>
        <dbReference type="ARBA" id="ARBA00004651"/>
    </source>
</evidence>
<keyword evidence="10" id="KW-1185">Reference proteome</keyword>
<dbReference type="GO" id="GO:0005886">
    <property type="term" value="C:plasma membrane"/>
    <property type="evidence" value="ECO:0007669"/>
    <property type="project" value="UniProtKB-SubCell"/>
</dbReference>
<feature type="domain" description="RDD" evidence="8">
    <location>
        <begin position="121"/>
        <end position="245"/>
    </location>
</feature>
<dbReference type="InParanoid" id="A0A420XVW7"/>
<evidence type="ECO:0000256" key="7">
    <source>
        <dbReference type="SAM" id="Phobius"/>
    </source>
</evidence>
<proteinExistence type="predicted"/>
<keyword evidence="4 7" id="KW-1133">Transmembrane helix</keyword>
<evidence type="ECO:0000259" key="8">
    <source>
        <dbReference type="Pfam" id="PF06271"/>
    </source>
</evidence>
<dbReference type="InterPro" id="IPR051791">
    <property type="entry name" value="Pra-immunoreactive"/>
</dbReference>
<dbReference type="Proteomes" id="UP000281955">
    <property type="component" value="Unassembled WGS sequence"/>
</dbReference>
<dbReference type="PANTHER" id="PTHR36115">
    <property type="entry name" value="PROLINE-RICH ANTIGEN HOMOLOG-RELATED"/>
    <property type="match status" value="1"/>
</dbReference>
<feature type="compositionally biased region" description="Low complexity" evidence="6">
    <location>
        <begin position="62"/>
        <end position="97"/>
    </location>
</feature>
<dbReference type="PANTHER" id="PTHR36115:SF6">
    <property type="entry name" value="PROLINE-RICH ANTIGEN HOMOLOG"/>
    <property type="match status" value="1"/>
</dbReference>
<reference evidence="9 10" key="1">
    <citation type="submission" date="2018-10" db="EMBL/GenBank/DDBJ databases">
        <title>Genomic Encyclopedia of Archaeal and Bacterial Type Strains, Phase II (KMG-II): from individual species to whole genera.</title>
        <authorList>
            <person name="Goeker M."/>
        </authorList>
    </citation>
    <scope>NUCLEOTIDE SEQUENCE [LARGE SCALE GENOMIC DNA]</scope>
    <source>
        <strain evidence="9 10">RP-AC37</strain>
    </source>
</reference>
<keyword evidence="3 7" id="KW-0812">Transmembrane</keyword>
<feature type="transmembrane region" description="Helical" evidence="7">
    <location>
        <begin position="128"/>
        <end position="148"/>
    </location>
</feature>
<feature type="region of interest" description="Disordered" evidence="6">
    <location>
        <begin position="1"/>
        <end position="97"/>
    </location>
</feature>
<evidence type="ECO:0000313" key="10">
    <source>
        <dbReference type="Proteomes" id="UP000281955"/>
    </source>
</evidence>
<feature type="compositionally biased region" description="Low complexity" evidence="6">
    <location>
        <begin position="11"/>
        <end position="33"/>
    </location>
</feature>
<dbReference type="InterPro" id="IPR010432">
    <property type="entry name" value="RDD"/>
</dbReference>
<dbReference type="RefSeq" id="WP_121191431.1">
    <property type="nucleotide sequence ID" value="NZ_RBWV01000001.1"/>
</dbReference>
<evidence type="ECO:0000256" key="6">
    <source>
        <dbReference type="SAM" id="MobiDB-lite"/>
    </source>
</evidence>
<evidence type="ECO:0000256" key="3">
    <source>
        <dbReference type="ARBA" id="ARBA00022692"/>
    </source>
</evidence>